<comment type="caution">
    <text evidence="2">The sequence shown here is derived from an EMBL/GenBank/DDBJ whole genome shotgun (WGS) entry which is preliminary data.</text>
</comment>
<name>A0ABR4KUF7_9EURO</name>
<proteinExistence type="predicted"/>
<reference evidence="2 3" key="1">
    <citation type="submission" date="2024-07" db="EMBL/GenBank/DDBJ databases">
        <title>Section-level genome sequencing and comparative genomics of Aspergillus sections Usti and Cavernicolus.</title>
        <authorList>
            <consortium name="Lawrence Berkeley National Laboratory"/>
            <person name="Nybo J.L."/>
            <person name="Vesth T.C."/>
            <person name="Theobald S."/>
            <person name="Frisvad J.C."/>
            <person name="Larsen T.O."/>
            <person name="Kjaerboelling I."/>
            <person name="Rothschild-Mancinelli K."/>
            <person name="Lyhne E.K."/>
            <person name="Kogle M.E."/>
            <person name="Barry K."/>
            <person name="Clum A."/>
            <person name="Na H."/>
            <person name="Ledsgaard L."/>
            <person name="Lin J."/>
            <person name="Lipzen A."/>
            <person name="Kuo A."/>
            <person name="Riley R."/>
            <person name="Mondo S."/>
            <person name="Labutti K."/>
            <person name="Haridas S."/>
            <person name="Pangalinan J."/>
            <person name="Salamov A.A."/>
            <person name="Simmons B.A."/>
            <person name="Magnuson J.K."/>
            <person name="Chen J."/>
            <person name="Drula E."/>
            <person name="Henrissat B."/>
            <person name="Wiebenga A."/>
            <person name="Lubbers R.J."/>
            <person name="Gomes A.C."/>
            <person name="Makela M.R."/>
            <person name="Stajich J."/>
            <person name="Grigoriev I.V."/>
            <person name="Mortensen U.H."/>
            <person name="De Vries R.P."/>
            <person name="Baker S.E."/>
            <person name="Andersen M.R."/>
        </authorList>
    </citation>
    <scope>NUCLEOTIDE SEQUENCE [LARGE SCALE GENOMIC DNA]</scope>
    <source>
        <strain evidence="2 3">CBS 123904</strain>
    </source>
</reference>
<gene>
    <name evidence="2" type="ORF">BJY01DRAFT_204046</name>
</gene>
<organism evidence="2 3">
    <name type="scientific">Aspergillus pseudoustus</name>
    <dbReference type="NCBI Taxonomy" id="1810923"/>
    <lineage>
        <taxon>Eukaryota</taxon>
        <taxon>Fungi</taxon>
        <taxon>Dikarya</taxon>
        <taxon>Ascomycota</taxon>
        <taxon>Pezizomycotina</taxon>
        <taxon>Eurotiomycetes</taxon>
        <taxon>Eurotiomycetidae</taxon>
        <taxon>Eurotiales</taxon>
        <taxon>Aspergillaceae</taxon>
        <taxon>Aspergillus</taxon>
        <taxon>Aspergillus subgen. Nidulantes</taxon>
    </lineage>
</organism>
<dbReference type="EMBL" id="JBFXLU010000009">
    <property type="protein sequence ID" value="KAL2855923.1"/>
    <property type="molecule type" value="Genomic_DNA"/>
</dbReference>
<protein>
    <recommendedName>
        <fullName evidence="4">Transmembrane protein</fullName>
    </recommendedName>
</protein>
<keyword evidence="1" id="KW-0732">Signal</keyword>
<evidence type="ECO:0008006" key="4">
    <source>
        <dbReference type="Google" id="ProtNLM"/>
    </source>
</evidence>
<evidence type="ECO:0000256" key="1">
    <source>
        <dbReference type="SAM" id="SignalP"/>
    </source>
</evidence>
<feature type="signal peptide" evidence="1">
    <location>
        <begin position="1"/>
        <end position="23"/>
    </location>
</feature>
<dbReference type="Proteomes" id="UP001610446">
    <property type="component" value="Unassembled WGS sequence"/>
</dbReference>
<accession>A0ABR4KUF7</accession>
<sequence length="77" mass="8502">MAFRRPTSLFIWGFVVTSMVVSALSVDFICGVTQWPECSPFGRQSAPGHLGPGGTMFQYGYANLWIAFVIKAHLSIF</sequence>
<keyword evidence="3" id="KW-1185">Reference proteome</keyword>
<evidence type="ECO:0000313" key="3">
    <source>
        <dbReference type="Proteomes" id="UP001610446"/>
    </source>
</evidence>
<feature type="chain" id="PRO_5045439391" description="Transmembrane protein" evidence="1">
    <location>
        <begin position="24"/>
        <end position="77"/>
    </location>
</feature>
<evidence type="ECO:0000313" key="2">
    <source>
        <dbReference type="EMBL" id="KAL2855923.1"/>
    </source>
</evidence>